<feature type="compositionally biased region" description="Low complexity" evidence="1">
    <location>
        <begin position="16"/>
        <end position="32"/>
    </location>
</feature>
<keyword evidence="3" id="KW-1185">Reference proteome</keyword>
<feature type="region of interest" description="Disordered" evidence="1">
    <location>
        <begin position="1"/>
        <end position="49"/>
    </location>
</feature>
<comment type="caution">
    <text evidence="2">The sequence shown here is derived from an EMBL/GenBank/DDBJ whole genome shotgun (WGS) entry which is preliminary data.</text>
</comment>
<accession>A0A4C1US74</accession>
<reference evidence="2 3" key="1">
    <citation type="journal article" date="2019" name="Commun. Biol.">
        <title>The bagworm genome reveals a unique fibroin gene that provides high tensile strength.</title>
        <authorList>
            <person name="Kono N."/>
            <person name="Nakamura H."/>
            <person name="Ohtoshi R."/>
            <person name="Tomita M."/>
            <person name="Numata K."/>
            <person name="Arakawa K."/>
        </authorList>
    </citation>
    <scope>NUCLEOTIDE SEQUENCE [LARGE SCALE GENOMIC DNA]</scope>
</reference>
<evidence type="ECO:0000313" key="3">
    <source>
        <dbReference type="Proteomes" id="UP000299102"/>
    </source>
</evidence>
<name>A0A4C1US74_EUMVA</name>
<dbReference type="Proteomes" id="UP000299102">
    <property type="component" value="Unassembled WGS sequence"/>
</dbReference>
<dbReference type="EMBL" id="BGZK01000219">
    <property type="protein sequence ID" value="GBP29323.1"/>
    <property type="molecule type" value="Genomic_DNA"/>
</dbReference>
<proteinExistence type="predicted"/>
<sequence>MSAPDRIEDGAEIEFESGVGTGTESVTETESGIGVEIADRTANRDPYSDPAIDIKDKVIHSTSTPACLRTDTSLAMQGASGTRRLDS</sequence>
<gene>
    <name evidence="2" type="ORF">EVAR_22694_1</name>
</gene>
<feature type="compositionally biased region" description="Basic and acidic residues" evidence="1">
    <location>
        <begin position="37"/>
        <end position="49"/>
    </location>
</feature>
<evidence type="ECO:0000256" key="1">
    <source>
        <dbReference type="SAM" id="MobiDB-lite"/>
    </source>
</evidence>
<dbReference type="AlphaFoldDB" id="A0A4C1US74"/>
<protein>
    <submittedName>
        <fullName evidence="2">Uncharacterized protein</fullName>
    </submittedName>
</protein>
<evidence type="ECO:0000313" key="2">
    <source>
        <dbReference type="EMBL" id="GBP29323.1"/>
    </source>
</evidence>
<organism evidence="2 3">
    <name type="scientific">Eumeta variegata</name>
    <name type="common">Bagworm moth</name>
    <name type="synonym">Eumeta japonica</name>
    <dbReference type="NCBI Taxonomy" id="151549"/>
    <lineage>
        <taxon>Eukaryota</taxon>
        <taxon>Metazoa</taxon>
        <taxon>Ecdysozoa</taxon>
        <taxon>Arthropoda</taxon>
        <taxon>Hexapoda</taxon>
        <taxon>Insecta</taxon>
        <taxon>Pterygota</taxon>
        <taxon>Neoptera</taxon>
        <taxon>Endopterygota</taxon>
        <taxon>Lepidoptera</taxon>
        <taxon>Glossata</taxon>
        <taxon>Ditrysia</taxon>
        <taxon>Tineoidea</taxon>
        <taxon>Psychidae</taxon>
        <taxon>Oiketicinae</taxon>
        <taxon>Eumeta</taxon>
    </lineage>
</organism>